<dbReference type="EMBL" id="AVOT02074750">
    <property type="protein sequence ID" value="MBW0563787.1"/>
    <property type="molecule type" value="Genomic_DNA"/>
</dbReference>
<keyword evidence="2" id="KW-1185">Reference proteome</keyword>
<dbReference type="Proteomes" id="UP000765509">
    <property type="component" value="Unassembled WGS sequence"/>
</dbReference>
<sequence length="127" mass="13862">MRLRHCPPISALTTPYASASLPHLPLGLQSLHCCAALKVWPDPTLTLPTCLQHCLPSLRLQCPPNMPPLLLTILMLAVTSQHASNAAYHPYTLIVPAQNASDAAYHPYTHSALPTCLQCRLPSLRLQ</sequence>
<evidence type="ECO:0000313" key="2">
    <source>
        <dbReference type="Proteomes" id="UP000765509"/>
    </source>
</evidence>
<reference evidence="1" key="1">
    <citation type="submission" date="2021-03" db="EMBL/GenBank/DDBJ databases">
        <title>Draft genome sequence of rust myrtle Austropuccinia psidii MF-1, a brazilian biotype.</title>
        <authorList>
            <person name="Quecine M.C."/>
            <person name="Pachon D.M.R."/>
            <person name="Bonatelli M.L."/>
            <person name="Correr F.H."/>
            <person name="Franceschini L.M."/>
            <person name="Leite T.F."/>
            <person name="Margarido G.R.A."/>
            <person name="Almeida C.A."/>
            <person name="Ferrarezi J.A."/>
            <person name="Labate C.A."/>
        </authorList>
    </citation>
    <scope>NUCLEOTIDE SEQUENCE</scope>
    <source>
        <strain evidence="1">MF-1</strain>
    </source>
</reference>
<organism evidence="1 2">
    <name type="scientific">Austropuccinia psidii MF-1</name>
    <dbReference type="NCBI Taxonomy" id="1389203"/>
    <lineage>
        <taxon>Eukaryota</taxon>
        <taxon>Fungi</taxon>
        <taxon>Dikarya</taxon>
        <taxon>Basidiomycota</taxon>
        <taxon>Pucciniomycotina</taxon>
        <taxon>Pucciniomycetes</taxon>
        <taxon>Pucciniales</taxon>
        <taxon>Sphaerophragmiaceae</taxon>
        <taxon>Austropuccinia</taxon>
    </lineage>
</organism>
<evidence type="ECO:0000313" key="1">
    <source>
        <dbReference type="EMBL" id="MBW0563787.1"/>
    </source>
</evidence>
<name>A0A9Q3JJW7_9BASI</name>
<accession>A0A9Q3JJW7</accession>
<comment type="caution">
    <text evidence="1">The sequence shown here is derived from an EMBL/GenBank/DDBJ whole genome shotgun (WGS) entry which is preliminary data.</text>
</comment>
<dbReference type="AlphaFoldDB" id="A0A9Q3JJW7"/>
<proteinExistence type="predicted"/>
<gene>
    <name evidence="1" type="ORF">O181_103502</name>
</gene>
<protein>
    <submittedName>
        <fullName evidence="1">Uncharacterized protein</fullName>
    </submittedName>
</protein>